<gene>
    <name evidence="2" type="ORF">LCGC14_3090390</name>
</gene>
<name>A0A0F8Z195_9ZZZZ</name>
<evidence type="ECO:0000313" key="2">
    <source>
        <dbReference type="EMBL" id="KKK53876.1"/>
    </source>
</evidence>
<organism evidence="2">
    <name type="scientific">marine sediment metagenome</name>
    <dbReference type="NCBI Taxonomy" id="412755"/>
    <lineage>
        <taxon>unclassified sequences</taxon>
        <taxon>metagenomes</taxon>
        <taxon>ecological metagenomes</taxon>
    </lineage>
</organism>
<keyword evidence="1" id="KW-0472">Membrane</keyword>
<feature type="non-terminal residue" evidence="2">
    <location>
        <position position="94"/>
    </location>
</feature>
<dbReference type="AlphaFoldDB" id="A0A0F8Z195"/>
<keyword evidence="1" id="KW-1133">Transmembrane helix</keyword>
<proteinExistence type="predicted"/>
<sequence>MSSMVEGGRETITGPLSNLFFGDTQTNTQGLVDTQHKYQIISEQRATELAIETKKSSLKYTPKWSSIIKTGASLILGAALVGMGGPMFFGASIA</sequence>
<evidence type="ECO:0000256" key="1">
    <source>
        <dbReference type="SAM" id="Phobius"/>
    </source>
</evidence>
<dbReference type="EMBL" id="LAZR01066286">
    <property type="protein sequence ID" value="KKK53876.1"/>
    <property type="molecule type" value="Genomic_DNA"/>
</dbReference>
<accession>A0A0F8Z195</accession>
<reference evidence="2" key="1">
    <citation type="journal article" date="2015" name="Nature">
        <title>Complex archaea that bridge the gap between prokaryotes and eukaryotes.</title>
        <authorList>
            <person name="Spang A."/>
            <person name="Saw J.H."/>
            <person name="Jorgensen S.L."/>
            <person name="Zaremba-Niedzwiedzka K."/>
            <person name="Martijn J."/>
            <person name="Lind A.E."/>
            <person name="van Eijk R."/>
            <person name="Schleper C."/>
            <person name="Guy L."/>
            <person name="Ettema T.J."/>
        </authorList>
    </citation>
    <scope>NUCLEOTIDE SEQUENCE</scope>
</reference>
<comment type="caution">
    <text evidence="2">The sequence shown here is derived from an EMBL/GenBank/DDBJ whole genome shotgun (WGS) entry which is preliminary data.</text>
</comment>
<feature type="transmembrane region" description="Helical" evidence="1">
    <location>
        <begin position="67"/>
        <end position="89"/>
    </location>
</feature>
<keyword evidence="1" id="KW-0812">Transmembrane</keyword>
<protein>
    <submittedName>
        <fullName evidence="2">Uncharacterized protein</fullName>
    </submittedName>
</protein>